<evidence type="ECO:0000313" key="1">
    <source>
        <dbReference type="EMBL" id="KAH3893823.1"/>
    </source>
</evidence>
<name>A0A9D4NCE9_DREPO</name>
<accession>A0A9D4NCE9</accession>
<keyword evidence="2" id="KW-1185">Reference proteome</keyword>
<gene>
    <name evidence="1" type="ORF">DPMN_017975</name>
</gene>
<reference evidence="1" key="1">
    <citation type="journal article" date="2019" name="bioRxiv">
        <title>The Genome of the Zebra Mussel, Dreissena polymorpha: A Resource for Invasive Species Research.</title>
        <authorList>
            <person name="McCartney M.A."/>
            <person name="Auch B."/>
            <person name="Kono T."/>
            <person name="Mallez S."/>
            <person name="Zhang Y."/>
            <person name="Obille A."/>
            <person name="Becker A."/>
            <person name="Abrahante J.E."/>
            <person name="Garbe J."/>
            <person name="Badalamenti J.P."/>
            <person name="Herman A."/>
            <person name="Mangelson H."/>
            <person name="Liachko I."/>
            <person name="Sullivan S."/>
            <person name="Sone E.D."/>
            <person name="Koren S."/>
            <person name="Silverstein K.A.T."/>
            <person name="Beckman K.B."/>
            <person name="Gohl D.M."/>
        </authorList>
    </citation>
    <scope>NUCLEOTIDE SEQUENCE</scope>
    <source>
        <strain evidence="1">Duluth1</strain>
        <tissue evidence="1">Whole animal</tissue>
    </source>
</reference>
<comment type="caution">
    <text evidence="1">The sequence shown here is derived from an EMBL/GenBank/DDBJ whole genome shotgun (WGS) entry which is preliminary data.</text>
</comment>
<evidence type="ECO:0000313" key="2">
    <source>
        <dbReference type="Proteomes" id="UP000828390"/>
    </source>
</evidence>
<sequence>METASNLTLVDYQAIQRGVCKTRLYGGTRNLLIPQEGNPYFFCNFICPTTTPSLL</sequence>
<organism evidence="1 2">
    <name type="scientific">Dreissena polymorpha</name>
    <name type="common">Zebra mussel</name>
    <name type="synonym">Mytilus polymorpha</name>
    <dbReference type="NCBI Taxonomy" id="45954"/>
    <lineage>
        <taxon>Eukaryota</taxon>
        <taxon>Metazoa</taxon>
        <taxon>Spiralia</taxon>
        <taxon>Lophotrochozoa</taxon>
        <taxon>Mollusca</taxon>
        <taxon>Bivalvia</taxon>
        <taxon>Autobranchia</taxon>
        <taxon>Heteroconchia</taxon>
        <taxon>Euheterodonta</taxon>
        <taxon>Imparidentia</taxon>
        <taxon>Neoheterodontei</taxon>
        <taxon>Myida</taxon>
        <taxon>Dreissenoidea</taxon>
        <taxon>Dreissenidae</taxon>
        <taxon>Dreissena</taxon>
    </lineage>
</organism>
<dbReference type="EMBL" id="JAIWYP010000001">
    <property type="protein sequence ID" value="KAH3893823.1"/>
    <property type="molecule type" value="Genomic_DNA"/>
</dbReference>
<protein>
    <submittedName>
        <fullName evidence="1">Uncharacterized protein</fullName>
    </submittedName>
</protein>
<dbReference type="AlphaFoldDB" id="A0A9D4NCE9"/>
<proteinExistence type="predicted"/>
<dbReference type="Proteomes" id="UP000828390">
    <property type="component" value="Unassembled WGS sequence"/>
</dbReference>
<reference evidence="1" key="2">
    <citation type="submission" date="2020-11" db="EMBL/GenBank/DDBJ databases">
        <authorList>
            <person name="McCartney M.A."/>
            <person name="Auch B."/>
            <person name="Kono T."/>
            <person name="Mallez S."/>
            <person name="Becker A."/>
            <person name="Gohl D.M."/>
            <person name="Silverstein K.A.T."/>
            <person name="Koren S."/>
            <person name="Bechman K.B."/>
            <person name="Herman A."/>
            <person name="Abrahante J.E."/>
            <person name="Garbe J."/>
        </authorList>
    </citation>
    <scope>NUCLEOTIDE SEQUENCE</scope>
    <source>
        <strain evidence="1">Duluth1</strain>
        <tissue evidence="1">Whole animal</tissue>
    </source>
</reference>